<keyword evidence="4 7" id="KW-1133">Transmembrane helix</keyword>
<feature type="region of interest" description="Disordered" evidence="6">
    <location>
        <begin position="1"/>
        <end position="44"/>
    </location>
</feature>
<dbReference type="Proteomes" id="UP000698059">
    <property type="component" value="Unassembled WGS sequence"/>
</dbReference>
<dbReference type="InterPro" id="IPR036412">
    <property type="entry name" value="HAD-like_sf"/>
</dbReference>
<feature type="transmembrane region" description="Helical" evidence="7">
    <location>
        <begin position="706"/>
        <end position="728"/>
    </location>
</feature>
<evidence type="ECO:0000313" key="10">
    <source>
        <dbReference type="Proteomes" id="UP000698059"/>
    </source>
</evidence>
<keyword evidence="10" id="KW-1185">Reference proteome</keyword>
<evidence type="ECO:0000256" key="6">
    <source>
        <dbReference type="SAM" id="MobiDB-lite"/>
    </source>
</evidence>
<feature type="transmembrane region" description="Helical" evidence="7">
    <location>
        <begin position="765"/>
        <end position="784"/>
    </location>
</feature>
<evidence type="ECO:0000256" key="1">
    <source>
        <dbReference type="ARBA" id="ARBA00004651"/>
    </source>
</evidence>
<feature type="transmembrane region" description="Helical" evidence="7">
    <location>
        <begin position="102"/>
        <end position="120"/>
    </location>
</feature>
<evidence type="ECO:0000256" key="2">
    <source>
        <dbReference type="ARBA" id="ARBA00022692"/>
    </source>
</evidence>
<dbReference type="GO" id="GO:0016787">
    <property type="term" value="F:hydrolase activity"/>
    <property type="evidence" value="ECO:0007669"/>
    <property type="project" value="UniProtKB-KW"/>
</dbReference>
<proteinExistence type="predicted"/>
<comment type="caution">
    <text evidence="9">The sequence shown here is derived from an EMBL/GenBank/DDBJ whole genome shotgun (WGS) entry which is preliminary data.</text>
</comment>
<dbReference type="InterPro" id="IPR044492">
    <property type="entry name" value="P_typ_ATPase_HD_dom"/>
</dbReference>
<dbReference type="PROSITE" id="PS00154">
    <property type="entry name" value="ATPASE_E1_E2"/>
    <property type="match status" value="1"/>
</dbReference>
<feature type="transmembrane region" description="Helical" evidence="7">
    <location>
        <begin position="78"/>
        <end position="96"/>
    </location>
</feature>
<feature type="transmembrane region" description="Helical" evidence="7">
    <location>
        <begin position="740"/>
        <end position="758"/>
    </location>
</feature>
<dbReference type="PANTHER" id="PTHR42861">
    <property type="entry name" value="CALCIUM-TRANSPORTING ATPASE"/>
    <property type="match status" value="1"/>
</dbReference>
<dbReference type="InterPro" id="IPR023299">
    <property type="entry name" value="ATPase_P-typ_cyto_dom_N"/>
</dbReference>
<evidence type="ECO:0000313" key="9">
    <source>
        <dbReference type="EMBL" id="MBM7477184.1"/>
    </source>
</evidence>
<protein>
    <submittedName>
        <fullName evidence="9">Cation-transporting ATPase E</fullName>
        <ecNumber evidence="9">3.6.3.-</ecNumber>
    </submittedName>
</protein>
<feature type="transmembrane region" description="Helical" evidence="7">
    <location>
        <begin position="673"/>
        <end position="694"/>
    </location>
</feature>
<dbReference type="NCBIfam" id="TIGR01494">
    <property type="entry name" value="ATPase_P-type"/>
    <property type="match status" value="2"/>
</dbReference>
<dbReference type="InterPro" id="IPR023214">
    <property type="entry name" value="HAD_sf"/>
</dbReference>
<dbReference type="SFLD" id="SFLDF00027">
    <property type="entry name" value="p-type_atpase"/>
    <property type="match status" value="1"/>
</dbReference>
<dbReference type="EMBL" id="JAFBBO010000001">
    <property type="protein sequence ID" value="MBM7477184.1"/>
    <property type="molecule type" value="Genomic_DNA"/>
</dbReference>
<dbReference type="SFLD" id="SFLDG00002">
    <property type="entry name" value="C1.7:_P-type_atpase_like"/>
    <property type="match status" value="1"/>
</dbReference>
<feature type="transmembrane region" description="Helical" evidence="7">
    <location>
        <begin position="642"/>
        <end position="667"/>
    </location>
</feature>
<dbReference type="SUPFAM" id="SSF81665">
    <property type="entry name" value="Calcium ATPase, transmembrane domain M"/>
    <property type="match status" value="1"/>
</dbReference>
<feature type="transmembrane region" description="Helical" evidence="7">
    <location>
        <begin position="799"/>
        <end position="819"/>
    </location>
</feature>
<keyword evidence="9" id="KW-0378">Hydrolase</keyword>
<evidence type="ECO:0000256" key="5">
    <source>
        <dbReference type="ARBA" id="ARBA00023136"/>
    </source>
</evidence>
<dbReference type="RefSeq" id="WP_307822285.1">
    <property type="nucleotide sequence ID" value="NZ_BAAAVF010000006.1"/>
</dbReference>
<evidence type="ECO:0000259" key="8">
    <source>
        <dbReference type="Pfam" id="PF00122"/>
    </source>
</evidence>
<dbReference type="PRINTS" id="PR00119">
    <property type="entry name" value="CATATPASE"/>
</dbReference>
<reference evidence="9 10" key="1">
    <citation type="submission" date="2021-01" db="EMBL/GenBank/DDBJ databases">
        <title>Sequencing the genomes of 1000 actinobacteria strains.</title>
        <authorList>
            <person name="Klenk H.-P."/>
        </authorList>
    </citation>
    <scope>NUCLEOTIDE SEQUENCE [LARGE SCALE GENOMIC DNA]</scope>
    <source>
        <strain evidence="9 10">DSM 46000</strain>
    </source>
</reference>
<dbReference type="InterPro" id="IPR059000">
    <property type="entry name" value="ATPase_P-type_domA"/>
</dbReference>
<dbReference type="EC" id="3.6.3.-" evidence="9"/>
<name>A0ABS2LAF1_9CELL</name>
<feature type="transmembrane region" description="Helical" evidence="7">
    <location>
        <begin position="291"/>
        <end position="319"/>
    </location>
</feature>
<feature type="domain" description="P-type ATPase A" evidence="8">
    <location>
        <begin position="132"/>
        <end position="232"/>
    </location>
</feature>
<dbReference type="Gene3D" id="2.70.150.10">
    <property type="entry name" value="Calcium-transporting ATPase, cytoplasmic transduction domain A"/>
    <property type="match status" value="1"/>
</dbReference>
<comment type="subcellular location">
    <subcellularLocation>
        <location evidence="1">Cell membrane</location>
        <topology evidence="1">Multi-pass membrane protein</topology>
    </subcellularLocation>
</comment>
<keyword evidence="2 7" id="KW-0812">Transmembrane</keyword>
<dbReference type="Pfam" id="PF00122">
    <property type="entry name" value="E1-E2_ATPase"/>
    <property type="match status" value="1"/>
</dbReference>
<dbReference type="Gene3D" id="3.40.1110.10">
    <property type="entry name" value="Calcium-transporting ATPase, cytoplasmic domain N"/>
    <property type="match status" value="1"/>
</dbReference>
<organism evidence="9 10">
    <name type="scientific">Oerskovia jenensis</name>
    <dbReference type="NCBI Taxonomy" id="162169"/>
    <lineage>
        <taxon>Bacteria</taxon>
        <taxon>Bacillati</taxon>
        <taxon>Actinomycetota</taxon>
        <taxon>Actinomycetes</taxon>
        <taxon>Micrococcales</taxon>
        <taxon>Cellulomonadaceae</taxon>
        <taxon>Oerskovia</taxon>
    </lineage>
</organism>
<dbReference type="Gene3D" id="1.20.1110.10">
    <property type="entry name" value="Calcium-transporting ATPase, transmembrane domain"/>
    <property type="match status" value="1"/>
</dbReference>
<dbReference type="SFLD" id="SFLDS00003">
    <property type="entry name" value="Haloacid_Dehalogenase"/>
    <property type="match status" value="1"/>
</dbReference>
<dbReference type="InterPro" id="IPR001757">
    <property type="entry name" value="P_typ_ATPase"/>
</dbReference>
<dbReference type="Pfam" id="PF00702">
    <property type="entry name" value="Hydrolase"/>
    <property type="match status" value="1"/>
</dbReference>
<evidence type="ECO:0000256" key="3">
    <source>
        <dbReference type="ARBA" id="ARBA00022967"/>
    </source>
</evidence>
<accession>A0ABS2LAF1</accession>
<keyword evidence="5 7" id="KW-0472">Membrane</keyword>
<feature type="compositionally biased region" description="Low complexity" evidence="6">
    <location>
        <begin position="8"/>
        <end position="32"/>
    </location>
</feature>
<dbReference type="Gene3D" id="3.40.50.1000">
    <property type="entry name" value="HAD superfamily/HAD-like"/>
    <property type="match status" value="1"/>
</dbReference>
<dbReference type="SUPFAM" id="SSF56784">
    <property type="entry name" value="HAD-like"/>
    <property type="match status" value="1"/>
</dbReference>
<evidence type="ECO:0000256" key="7">
    <source>
        <dbReference type="SAM" id="Phobius"/>
    </source>
</evidence>
<evidence type="ECO:0000256" key="4">
    <source>
        <dbReference type="ARBA" id="ARBA00022989"/>
    </source>
</evidence>
<keyword evidence="3" id="KW-1278">Translocase</keyword>
<gene>
    <name evidence="9" type="ORF">JOD49_000104</name>
</gene>
<sequence length="833" mass="86197">MSSLADDASSATGPDGPAGAASSGRGTRPASGVTAATQPVAGPGLSAGEVAARVEAGQTNRTSRATSRSLAAILRSNVFTLFNLILAVAVTLVLLTGRWPDAVFGFVVVVNAAIGIVTEYRAKRTLDRLSILTAPSARVRRDGVEQDVALDDVVLDDVLLVGTGDQVPADAQVLDVTGLEVDESMLTGESRPVHKAVGDEVLSGSAVVAGAAVCRVVRVGEEGYAQRITSEAKKFSVVRSELREGVNKILRVVSIGIVPVSLLLFWSQLYYTGGVRESIADGTWRDGVVAAVAGVVGMIPEGLVLLTSLNFAIAATLLARQQVLVQELPAVEILARVDVLCLDKTGTLTDGHVALTALRPLAAVEGARAALAALAADPDGNATSTALAEGLTDTEPAAVRDTVPFSSARKWSAVRTDAGAFVLGAPEILLAGRTDAPAAAALAEVRESAGTGARVVLLAHAPGALPTAEAPLPADLAPALLAVLGERIRPDAAQTLEYFRRQGTRAKVISGDNPDTVAAIATKVALHGPGVPVEGFDARDLPTDPGRLAEVVDAHDVYGRVTPEQKRAIVHALQSRGHVVGMTGDGVNDALALKDADLGIAMGNGAPATKAVARVVLVDGRFATLPGVLGQGRRVMANMERVASLFLAKTMYAAILAVAVVLLVWPYPFLPRHMTLAGTLTIGVPAFFLALPPNDRRYLAGFLRRVLSFAIPAGVVIGAVILAVYGYLRPLVGTDDARSAATLVLIGVSLWIVGIQARPLNGWKVLLIVALAACAVLAVAVPWVRDFFALQVPTAQESAVIAVAVVVGWVAIEGVYRVLSPRLAGTSTPQSIS</sequence>
<feature type="transmembrane region" description="Helical" evidence="7">
    <location>
        <begin position="249"/>
        <end position="271"/>
    </location>
</feature>
<dbReference type="SUPFAM" id="SSF81653">
    <property type="entry name" value="Calcium ATPase, transduction domain A"/>
    <property type="match status" value="1"/>
</dbReference>
<dbReference type="InterPro" id="IPR018303">
    <property type="entry name" value="ATPase_P-typ_P_site"/>
</dbReference>
<dbReference type="InterPro" id="IPR008250">
    <property type="entry name" value="ATPase_P-typ_transduc_dom_A_sf"/>
</dbReference>
<dbReference type="InterPro" id="IPR023298">
    <property type="entry name" value="ATPase_P-typ_TM_dom_sf"/>
</dbReference>